<dbReference type="CDD" id="cd04301">
    <property type="entry name" value="NAT_SF"/>
    <property type="match status" value="1"/>
</dbReference>
<dbReference type="Pfam" id="PF00583">
    <property type="entry name" value="Acetyltransf_1"/>
    <property type="match status" value="1"/>
</dbReference>
<dbReference type="EMBL" id="JAGMUU010000014">
    <property type="protein sequence ID" value="KAH7139834.1"/>
    <property type="molecule type" value="Genomic_DNA"/>
</dbReference>
<dbReference type="InterPro" id="IPR000182">
    <property type="entry name" value="GNAT_dom"/>
</dbReference>
<comment type="caution">
    <text evidence="2">The sequence shown here is derived from an EMBL/GenBank/DDBJ whole genome shotgun (WGS) entry which is preliminary data.</text>
</comment>
<evidence type="ECO:0000313" key="2">
    <source>
        <dbReference type="EMBL" id="KAH7139834.1"/>
    </source>
</evidence>
<sequence length="223" mass="24581">MNYKVITLPKSLPDPAQWEQLIARYKAFRLLSLQLSPEAFGSSYAREAAFPREAWVSRLSNPVAFNTIVVPDPQPGSTDNLSLVLNADWLGALTIVGPLESKTAARTYEQKMHLCPDIVDFGPPAPGVESTYVLNAVYVLPAERRKGLASLTVENAKQLAVEIEGSTVTLALILDFDNVPATKSYEKSGFKLVHDYWFDDPRGTTPRKTHAAVMRIDYGPSDS</sequence>
<dbReference type="Proteomes" id="UP000717696">
    <property type="component" value="Unassembled WGS sequence"/>
</dbReference>
<reference evidence="2" key="1">
    <citation type="journal article" date="2021" name="Nat. Commun.">
        <title>Genetic determinants of endophytism in the Arabidopsis root mycobiome.</title>
        <authorList>
            <person name="Mesny F."/>
            <person name="Miyauchi S."/>
            <person name="Thiergart T."/>
            <person name="Pickel B."/>
            <person name="Atanasova L."/>
            <person name="Karlsson M."/>
            <person name="Huettel B."/>
            <person name="Barry K.W."/>
            <person name="Haridas S."/>
            <person name="Chen C."/>
            <person name="Bauer D."/>
            <person name="Andreopoulos W."/>
            <person name="Pangilinan J."/>
            <person name="LaButti K."/>
            <person name="Riley R."/>
            <person name="Lipzen A."/>
            <person name="Clum A."/>
            <person name="Drula E."/>
            <person name="Henrissat B."/>
            <person name="Kohler A."/>
            <person name="Grigoriev I.V."/>
            <person name="Martin F.M."/>
            <person name="Hacquard S."/>
        </authorList>
    </citation>
    <scope>NUCLEOTIDE SEQUENCE</scope>
    <source>
        <strain evidence="2">MPI-CAGE-AT-0021</strain>
    </source>
</reference>
<protein>
    <recommendedName>
        <fullName evidence="1">N-acetyltransferase domain-containing protein</fullName>
    </recommendedName>
</protein>
<organism evidence="2 3">
    <name type="scientific">Dactylonectria estremocensis</name>
    <dbReference type="NCBI Taxonomy" id="1079267"/>
    <lineage>
        <taxon>Eukaryota</taxon>
        <taxon>Fungi</taxon>
        <taxon>Dikarya</taxon>
        <taxon>Ascomycota</taxon>
        <taxon>Pezizomycotina</taxon>
        <taxon>Sordariomycetes</taxon>
        <taxon>Hypocreomycetidae</taxon>
        <taxon>Hypocreales</taxon>
        <taxon>Nectriaceae</taxon>
        <taxon>Dactylonectria</taxon>
    </lineage>
</organism>
<dbReference type="Gene3D" id="3.40.630.30">
    <property type="match status" value="1"/>
</dbReference>
<proteinExistence type="predicted"/>
<name>A0A9P9J3D8_9HYPO</name>
<dbReference type="OrthoDB" id="41532at2759"/>
<accession>A0A9P9J3D8</accession>
<gene>
    <name evidence="2" type="ORF">B0J13DRAFT_558544</name>
</gene>
<evidence type="ECO:0000259" key="1">
    <source>
        <dbReference type="Pfam" id="PF00583"/>
    </source>
</evidence>
<dbReference type="GO" id="GO:0016747">
    <property type="term" value="F:acyltransferase activity, transferring groups other than amino-acyl groups"/>
    <property type="evidence" value="ECO:0007669"/>
    <property type="project" value="InterPro"/>
</dbReference>
<evidence type="ECO:0000313" key="3">
    <source>
        <dbReference type="Proteomes" id="UP000717696"/>
    </source>
</evidence>
<dbReference type="SUPFAM" id="SSF55729">
    <property type="entry name" value="Acyl-CoA N-acyltransferases (Nat)"/>
    <property type="match status" value="1"/>
</dbReference>
<dbReference type="InterPro" id="IPR016181">
    <property type="entry name" value="Acyl_CoA_acyltransferase"/>
</dbReference>
<feature type="domain" description="N-acetyltransferase" evidence="1">
    <location>
        <begin position="129"/>
        <end position="190"/>
    </location>
</feature>
<dbReference type="AlphaFoldDB" id="A0A9P9J3D8"/>
<keyword evidence="3" id="KW-1185">Reference proteome</keyword>